<dbReference type="OMA" id="RWRSITE"/>
<dbReference type="InterPro" id="IPR005123">
    <property type="entry name" value="Oxoglu/Fe-dep_dioxygenase_dom"/>
</dbReference>
<keyword evidence="1" id="KW-0479">Metal-binding</keyword>
<dbReference type="Pfam" id="PF03171">
    <property type="entry name" value="2OG-FeII_Oxy"/>
    <property type="match status" value="1"/>
</dbReference>
<sequence length="199" mass="22627">MVVFITIRHKREDLEVYAENLNRVTVSLLEYLAMGLGLERGREFAEAFLDGHYYTRMSCYPPCPEPEKAIGIAKHCDISAITYLLECGDVPGLQVRKDDRWVFVQPVENSLVVNIGQILEIMSNGIYKAAEHRAVVDSLQERISISTFCYPDSNADIAPADELTGSENPALFKSVKFSEYLNTFYRRNIDTPFLDCFKL</sequence>
<dbReference type="Gramene" id="Kaladp0099s0117.1.v1.1">
    <property type="protein sequence ID" value="Kaladp0099s0117.1.v1.1"/>
    <property type="gene ID" value="Kaladp0099s0117.v1.1"/>
</dbReference>
<organism evidence="4 5">
    <name type="scientific">Kalanchoe fedtschenkoi</name>
    <name type="common">Lavender scallops</name>
    <name type="synonym">South American air plant</name>
    <dbReference type="NCBI Taxonomy" id="63787"/>
    <lineage>
        <taxon>Eukaryota</taxon>
        <taxon>Viridiplantae</taxon>
        <taxon>Streptophyta</taxon>
        <taxon>Embryophyta</taxon>
        <taxon>Tracheophyta</taxon>
        <taxon>Spermatophyta</taxon>
        <taxon>Magnoliopsida</taxon>
        <taxon>eudicotyledons</taxon>
        <taxon>Gunneridae</taxon>
        <taxon>Pentapetalae</taxon>
        <taxon>Saxifragales</taxon>
        <taxon>Crassulaceae</taxon>
        <taxon>Kalanchoe</taxon>
    </lineage>
</organism>
<dbReference type="AlphaFoldDB" id="A0A7N0V374"/>
<dbReference type="EnsemblPlants" id="Kaladp0099s0117.1.v1.1">
    <property type="protein sequence ID" value="Kaladp0099s0117.1.v1.1"/>
    <property type="gene ID" value="Kaladp0099s0117.v1.1"/>
</dbReference>
<evidence type="ECO:0000313" key="5">
    <source>
        <dbReference type="Proteomes" id="UP000594263"/>
    </source>
</evidence>
<dbReference type="GO" id="GO:0046872">
    <property type="term" value="F:metal ion binding"/>
    <property type="evidence" value="ECO:0007669"/>
    <property type="project" value="UniProtKB-KW"/>
</dbReference>
<dbReference type="InterPro" id="IPR044861">
    <property type="entry name" value="IPNS-like_FE2OG_OXY"/>
</dbReference>
<name>A0A7N0V374_KALFE</name>
<reference evidence="4" key="1">
    <citation type="submission" date="2021-01" db="UniProtKB">
        <authorList>
            <consortium name="EnsemblPlants"/>
        </authorList>
    </citation>
    <scope>IDENTIFICATION</scope>
</reference>
<dbReference type="PANTHER" id="PTHR47991">
    <property type="entry name" value="OXOGLUTARATE/IRON-DEPENDENT DIOXYGENASE"/>
    <property type="match status" value="1"/>
</dbReference>
<dbReference type="InterPro" id="IPR050295">
    <property type="entry name" value="Plant_2OG-oxidoreductases"/>
</dbReference>
<keyword evidence="5" id="KW-1185">Reference proteome</keyword>
<dbReference type="Proteomes" id="UP000594263">
    <property type="component" value="Unplaced"/>
</dbReference>
<accession>A0A7N0V374</accession>
<dbReference type="Gene3D" id="2.60.120.330">
    <property type="entry name" value="B-lactam Antibiotic, Isopenicillin N Synthase, Chain"/>
    <property type="match status" value="1"/>
</dbReference>
<evidence type="ECO:0000313" key="4">
    <source>
        <dbReference type="EnsemblPlants" id="Kaladp0099s0117.1.v1.1"/>
    </source>
</evidence>
<dbReference type="InterPro" id="IPR027443">
    <property type="entry name" value="IPNS-like_sf"/>
</dbReference>
<feature type="domain" description="Fe2OG dioxygenase" evidence="3">
    <location>
        <begin position="51"/>
        <end position="151"/>
    </location>
</feature>
<evidence type="ECO:0000256" key="1">
    <source>
        <dbReference type="ARBA" id="ARBA00022723"/>
    </source>
</evidence>
<proteinExistence type="predicted"/>
<dbReference type="SUPFAM" id="SSF51197">
    <property type="entry name" value="Clavaminate synthase-like"/>
    <property type="match status" value="1"/>
</dbReference>
<protein>
    <recommendedName>
        <fullName evidence="3">Fe2OG dioxygenase domain-containing protein</fullName>
    </recommendedName>
</protein>
<evidence type="ECO:0000256" key="2">
    <source>
        <dbReference type="ARBA" id="ARBA00023004"/>
    </source>
</evidence>
<evidence type="ECO:0000259" key="3">
    <source>
        <dbReference type="PROSITE" id="PS51471"/>
    </source>
</evidence>
<keyword evidence="2" id="KW-0408">Iron</keyword>
<dbReference type="PROSITE" id="PS51471">
    <property type="entry name" value="FE2OG_OXY"/>
    <property type="match status" value="1"/>
</dbReference>